<keyword evidence="1" id="KW-0812">Transmembrane</keyword>
<dbReference type="PANTHER" id="PTHR33371:SF4">
    <property type="entry name" value="INTERMEMBRANE PHOSPHOLIPID TRANSPORT SYSTEM BINDING PROTEIN MLAD"/>
    <property type="match status" value="1"/>
</dbReference>
<evidence type="ECO:0000313" key="4">
    <source>
        <dbReference type="Proteomes" id="UP000824107"/>
    </source>
</evidence>
<dbReference type="InterPro" id="IPR003399">
    <property type="entry name" value="Mce/MlaD"/>
</dbReference>
<protein>
    <submittedName>
        <fullName evidence="3">Outer membrane lipid asymmetry maintenance protein MlaD</fullName>
    </submittedName>
</protein>
<comment type="caution">
    <text evidence="3">The sequence shown here is derived from an EMBL/GenBank/DDBJ whole genome shotgun (WGS) entry which is preliminary data.</text>
</comment>
<name>A0A9D1S9U9_9PROT</name>
<dbReference type="AlphaFoldDB" id="A0A9D1S9U9"/>
<sequence length="174" mass="19015">MQEVYTKEETQSFKVGAYVALAILAIIGYKAFTAQEIEHADNGSYYALDARFGRTDGLLVGDKVRLAGVTVGKVVGAKLDEHFNAIMTIEIKEGINIPDDSSASIVSSGLMGPKYIEIEPGGSEDYLAPGSEFSYTQDAMVIEELLDRIVSIGKANRAPKEQKEIEKMEKELDM</sequence>
<feature type="transmembrane region" description="Helical" evidence="1">
    <location>
        <begin position="12"/>
        <end position="32"/>
    </location>
</feature>
<dbReference type="EMBL" id="DVNC01000010">
    <property type="protein sequence ID" value="HIU52624.1"/>
    <property type="molecule type" value="Genomic_DNA"/>
</dbReference>
<evidence type="ECO:0000313" key="3">
    <source>
        <dbReference type="EMBL" id="HIU52624.1"/>
    </source>
</evidence>
<gene>
    <name evidence="3" type="ORF">IAD20_00920</name>
</gene>
<feature type="domain" description="Mce/MlaD" evidence="2">
    <location>
        <begin position="45"/>
        <end position="121"/>
    </location>
</feature>
<organism evidence="3 4">
    <name type="scientific">Candidatus Scatocola faecipullorum</name>
    <dbReference type="NCBI Taxonomy" id="2840917"/>
    <lineage>
        <taxon>Bacteria</taxon>
        <taxon>Pseudomonadati</taxon>
        <taxon>Pseudomonadota</taxon>
        <taxon>Alphaproteobacteria</taxon>
        <taxon>Rhodospirillales</taxon>
        <taxon>Rhodospirillaceae</taxon>
        <taxon>Rhodospirillaceae incertae sedis</taxon>
        <taxon>Candidatus Scatocola</taxon>
    </lineage>
</organism>
<reference evidence="3" key="1">
    <citation type="submission" date="2020-10" db="EMBL/GenBank/DDBJ databases">
        <authorList>
            <person name="Gilroy R."/>
        </authorList>
    </citation>
    <scope>NUCLEOTIDE SEQUENCE</scope>
    <source>
        <strain evidence="3">ChiW3-316</strain>
    </source>
</reference>
<dbReference type="Pfam" id="PF02470">
    <property type="entry name" value="MlaD"/>
    <property type="match status" value="1"/>
</dbReference>
<dbReference type="Proteomes" id="UP000824107">
    <property type="component" value="Unassembled WGS sequence"/>
</dbReference>
<evidence type="ECO:0000259" key="2">
    <source>
        <dbReference type="Pfam" id="PF02470"/>
    </source>
</evidence>
<reference evidence="3" key="2">
    <citation type="journal article" date="2021" name="PeerJ">
        <title>Extensive microbial diversity within the chicken gut microbiome revealed by metagenomics and culture.</title>
        <authorList>
            <person name="Gilroy R."/>
            <person name="Ravi A."/>
            <person name="Getino M."/>
            <person name="Pursley I."/>
            <person name="Horton D.L."/>
            <person name="Alikhan N.F."/>
            <person name="Baker D."/>
            <person name="Gharbi K."/>
            <person name="Hall N."/>
            <person name="Watson M."/>
            <person name="Adriaenssens E.M."/>
            <person name="Foster-Nyarko E."/>
            <person name="Jarju S."/>
            <person name="Secka A."/>
            <person name="Antonio M."/>
            <person name="Oren A."/>
            <person name="Chaudhuri R.R."/>
            <person name="La Ragione R."/>
            <person name="Hildebrand F."/>
            <person name="Pallen M.J."/>
        </authorList>
    </citation>
    <scope>NUCLEOTIDE SEQUENCE</scope>
    <source>
        <strain evidence="3">ChiW3-316</strain>
    </source>
</reference>
<dbReference type="InterPro" id="IPR052336">
    <property type="entry name" value="MlaD_Phospholipid_Transporter"/>
</dbReference>
<evidence type="ECO:0000256" key="1">
    <source>
        <dbReference type="SAM" id="Phobius"/>
    </source>
</evidence>
<dbReference type="PANTHER" id="PTHR33371">
    <property type="entry name" value="INTERMEMBRANE PHOSPHOLIPID TRANSPORT SYSTEM BINDING PROTEIN MLAD-RELATED"/>
    <property type="match status" value="1"/>
</dbReference>
<accession>A0A9D1S9U9</accession>
<keyword evidence="1" id="KW-1133">Transmembrane helix</keyword>
<proteinExistence type="predicted"/>
<keyword evidence="1" id="KW-0472">Membrane</keyword>